<reference evidence="2" key="1">
    <citation type="submission" date="2013-09" db="EMBL/GenBank/DDBJ databases">
        <title>Corchorus olitorius genome sequencing.</title>
        <authorList>
            <person name="Alam M."/>
            <person name="Haque M.S."/>
            <person name="Islam M.S."/>
            <person name="Emdad E.M."/>
            <person name="Islam M.M."/>
            <person name="Ahmed B."/>
            <person name="Halim A."/>
            <person name="Hossen Q.M.M."/>
            <person name="Hossain M.Z."/>
            <person name="Ahmed R."/>
            <person name="Khan M.M."/>
            <person name="Islam R."/>
            <person name="Rashid M.M."/>
            <person name="Khan S.A."/>
            <person name="Rahman M.S."/>
            <person name="Alam M."/>
            <person name="Yahiya A.S."/>
            <person name="Khan M.S."/>
            <person name="Azam M.S."/>
            <person name="Haque T."/>
            <person name="Lashkar M.Z.H."/>
            <person name="Akhand A.I."/>
            <person name="Morshed G."/>
            <person name="Roy S."/>
            <person name="Uddin K.S."/>
            <person name="Rabeya T."/>
            <person name="Hossain A.S."/>
            <person name="Chowdhury A."/>
            <person name="Snigdha A.R."/>
            <person name="Mortoza M.S."/>
            <person name="Matin S.A."/>
            <person name="Hoque S.M.E."/>
            <person name="Islam M.K."/>
            <person name="Roy D.K."/>
            <person name="Haider R."/>
            <person name="Moosa M.M."/>
            <person name="Elias S.M."/>
            <person name="Hasan A.M."/>
            <person name="Jahan S."/>
            <person name="Shafiuddin M."/>
            <person name="Mahmood N."/>
            <person name="Shommy N.S."/>
        </authorList>
    </citation>
    <scope>NUCLEOTIDE SEQUENCE [LARGE SCALE GENOMIC DNA]</scope>
    <source>
        <strain evidence="2">cv. O-4</strain>
    </source>
</reference>
<proteinExistence type="predicted"/>
<dbReference type="AlphaFoldDB" id="A0A1R3KVH3"/>
<dbReference type="EMBL" id="AWUE01010944">
    <property type="protein sequence ID" value="OMP11091.1"/>
    <property type="molecule type" value="Genomic_DNA"/>
</dbReference>
<evidence type="ECO:0000313" key="1">
    <source>
        <dbReference type="EMBL" id="OMP11091.1"/>
    </source>
</evidence>
<comment type="caution">
    <text evidence="1">The sequence shown here is derived from an EMBL/GenBank/DDBJ whole genome shotgun (WGS) entry which is preliminary data.</text>
</comment>
<sequence>MKLSHVQDIVSYRVAIWCKAKWPHSATTVDEILRLPDSISLN</sequence>
<keyword evidence="2" id="KW-1185">Reference proteome</keyword>
<gene>
    <name evidence="1" type="ORF">COLO4_04047</name>
</gene>
<name>A0A1R3KVH3_9ROSI</name>
<organism evidence="1 2">
    <name type="scientific">Corchorus olitorius</name>
    <dbReference type="NCBI Taxonomy" id="93759"/>
    <lineage>
        <taxon>Eukaryota</taxon>
        <taxon>Viridiplantae</taxon>
        <taxon>Streptophyta</taxon>
        <taxon>Embryophyta</taxon>
        <taxon>Tracheophyta</taxon>
        <taxon>Spermatophyta</taxon>
        <taxon>Magnoliopsida</taxon>
        <taxon>eudicotyledons</taxon>
        <taxon>Gunneridae</taxon>
        <taxon>Pentapetalae</taxon>
        <taxon>rosids</taxon>
        <taxon>malvids</taxon>
        <taxon>Malvales</taxon>
        <taxon>Malvaceae</taxon>
        <taxon>Grewioideae</taxon>
        <taxon>Apeibeae</taxon>
        <taxon>Corchorus</taxon>
    </lineage>
</organism>
<accession>A0A1R3KVH3</accession>
<evidence type="ECO:0000313" key="2">
    <source>
        <dbReference type="Proteomes" id="UP000187203"/>
    </source>
</evidence>
<protein>
    <submittedName>
        <fullName evidence="1">Uncharacterized protein</fullName>
    </submittedName>
</protein>
<dbReference type="Proteomes" id="UP000187203">
    <property type="component" value="Unassembled WGS sequence"/>
</dbReference>